<evidence type="ECO:0000256" key="4">
    <source>
        <dbReference type="ARBA" id="ARBA00022898"/>
    </source>
</evidence>
<keyword evidence="2 5" id="KW-0028">Amino-acid biosynthesis</keyword>
<feature type="binding site" evidence="5">
    <location>
        <position position="125"/>
    </location>
    <ligand>
        <name>N(2)-acetyl-L-ornithine</name>
        <dbReference type="ChEBI" id="CHEBI:57805"/>
    </ligand>
</feature>
<dbReference type="HAMAP" id="MF_01107">
    <property type="entry name" value="ArgD_aminotrans_3"/>
    <property type="match status" value="1"/>
</dbReference>
<dbReference type="NCBIfam" id="NF002797">
    <property type="entry name" value="PRK02936.1"/>
    <property type="match status" value="1"/>
</dbReference>
<dbReference type="SUPFAM" id="SSF53383">
    <property type="entry name" value="PLP-dependent transferases"/>
    <property type="match status" value="1"/>
</dbReference>
<keyword evidence="3 5" id="KW-0808">Transferase</keyword>
<dbReference type="EC" id="2.6.1.11" evidence="5"/>
<feature type="binding site" evidence="5">
    <location>
        <position position="122"/>
    </location>
    <ligand>
        <name>pyridoxal 5'-phosphate</name>
        <dbReference type="ChEBI" id="CHEBI:597326"/>
    </ligand>
</feature>
<dbReference type="Proteomes" id="UP001206821">
    <property type="component" value="Unassembled WGS sequence"/>
</dbReference>
<dbReference type="InterPro" id="IPR015424">
    <property type="entry name" value="PyrdxlP-dep_Trfase"/>
</dbReference>
<keyword evidence="5" id="KW-0055">Arginine biosynthesis</keyword>
<gene>
    <name evidence="5" type="primary">argD</name>
    <name evidence="6" type="ORF">NQG31_11105</name>
</gene>
<feature type="modified residue" description="N6-(pyridoxal phosphate)lysine" evidence="5">
    <location>
        <position position="235"/>
    </location>
</feature>
<evidence type="ECO:0000313" key="7">
    <source>
        <dbReference type="Proteomes" id="UP001206821"/>
    </source>
</evidence>
<feature type="binding site" evidence="5">
    <location>
        <position position="264"/>
    </location>
    <ligand>
        <name>pyridoxal 5'-phosphate</name>
        <dbReference type="ChEBI" id="CHEBI:597326"/>
    </ligand>
</feature>
<comment type="pathway">
    <text evidence="5">Amino-acid biosynthesis; L-arginine biosynthesis; N(2)-acetyl-L-ornithine from L-glutamate: step 4/4.</text>
</comment>
<feature type="binding site" evidence="5">
    <location>
        <begin position="206"/>
        <end position="209"/>
    </location>
    <ligand>
        <name>pyridoxal 5'-phosphate</name>
        <dbReference type="ChEBI" id="CHEBI:597326"/>
    </ligand>
</feature>
<dbReference type="GO" id="GO:0003992">
    <property type="term" value="F:N2-acetyl-L-ornithine:2-oxoglutarate 5-aminotransferase activity"/>
    <property type="evidence" value="ECO:0007669"/>
    <property type="project" value="UniProtKB-EC"/>
</dbReference>
<comment type="subunit">
    <text evidence="5">Homodimer.</text>
</comment>
<evidence type="ECO:0000256" key="1">
    <source>
        <dbReference type="ARBA" id="ARBA00022576"/>
    </source>
</evidence>
<dbReference type="PROSITE" id="PS00600">
    <property type="entry name" value="AA_TRANSFER_CLASS_3"/>
    <property type="match status" value="1"/>
</dbReference>
<evidence type="ECO:0000313" key="6">
    <source>
        <dbReference type="EMBL" id="MCT4796100.1"/>
    </source>
</evidence>
<proteinExistence type="inferred from homology"/>
<comment type="subcellular location">
    <subcellularLocation>
        <location evidence="5">Cytoplasm</location>
    </subcellularLocation>
</comment>
<sequence length="381" mass="40485">MSALLPTYGQRAIEIKQADGSYVTDTTGKQYLDFVMGIAVCNTGHRHPAVLEKIEAQLGNVWHTSNLYAISGQERVAEKLVAGTHLTRAFFCNSGTEANEAAFKLIRKWTGKTKIVSFTKSFHGRTFAMLGATGQDKVKAGFGPMVPDFVHAPFNDSAALDFIDDETAAVWLEVVQGEGGVVVGDVAWFAALQAKADEHGVKVVIDEVQTGIARTGTRYAFEQTPLKPDVVTLAKGLGSGFPVGALVTAPGAEAVFEAGSHGSTFGGNPLAMAAAEATLDVLFEDAALAHVQAMGAYFKSGLERFVDGDTFIDVRGLGLMLGLVATKPVADLINRLRDAGLLVVAAGPDVIRFLPSLFVSQQEIDEALAIIEQVVTKEMVQ</sequence>
<dbReference type="InterPro" id="IPR050103">
    <property type="entry name" value="Class-III_PLP-dep_AT"/>
</dbReference>
<organism evidence="6 7">
    <name type="scientific">Exiguobacterium alkaliphilum</name>
    <dbReference type="NCBI Taxonomy" id="1428684"/>
    <lineage>
        <taxon>Bacteria</taxon>
        <taxon>Bacillati</taxon>
        <taxon>Bacillota</taxon>
        <taxon>Bacilli</taxon>
        <taxon>Bacillales</taxon>
        <taxon>Bacillales Family XII. Incertae Sedis</taxon>
        <taxon>Exiguobacterium</taxon>
    </lineage>
</organism>
<keyword evidence="4 5" id="KW-0663">Pyridoxal phosphate</keyword>
<reference evidence="6 7" key="1">
    <citation type="submission" date="2022-07" db="EMBL/GenBank/DDBJ databases">
        <title>Genomic and pangenome structural analysis of the polyextremophile Exiguobacterium.</title>
        <authorList>
            <person name="Shen L."/>
        </authorList>
    </citation>
    <scope>NUCLEOTIDE SEQUENCE [LARGE SCALE GENOMIC DNA]</scope>
    <source>
        <strain evidence="6 7">12_1</strain>
    </source>
</reference>
<dbReference type="NCBIfam" id="TIGR00707">
    <property type="entry name" value="argD"/>
    <property type="match status" value="1"/>
</dbReference>
<protein>
    <recommendedName>
        <fullName evidence="5">Acetylornithine aminotransferase</fullName>
        <shortName evidence="5">ACOAT</shortName>
        <ecNumber evidence="5">2.6.1.11</ecNumber>
    </recommendedName>
</protein>
<dbReference type="InterPro" id="IPR005814">
    <property type="entry name" value="Aminotrans_3"/>
</dbReference>
<feature type="binding site" evidence="5">
    <location>
        <begin position="95"/>
        <end position="96"/>
    </location>
    <ligand>
        <name>pyridoxal 5'-phosphate</name>
        <dbReference type="ChEBI" id="CHEBI:597326"/>
    </ligand>
</feature>
<dbReference type="PANTHER" id="PTHR11986:SF79">
    <property type="entry name" value="ACETYLORNITHINE AMINOTRANSFERASE, MITOCHONDRIAL"/>
    <property type="match status" value="1"/>
</dbReference>
<evidence type="ECO:0000256" key="2">
    <source>
        <dbReference type="ARBA" id="ARBA00022605"/>
    </source>
</evidence>
<dbReference type="CDD" id="cd00610">
    <property type="entry name" value="OAT_like"/>
    <property type="match status" value="1"/>
</dbReference>
<keyword evidence="7" id="KW-1185">Reference proteome</keyword>
<dbReference type="Gene3D" id="3.90.1150.10">
    <property type="entry name" value="Aspartate Aminotransferase, domain 1"/>
    <property type="match status" value="1"/>
</dbReference>
<dbReference type="Pfam" id="PF00202">
    <property type="entry name" value="Aminotran_3"/>
    <property type="match status" value="1"/>
</dbReference>
<dbReference type="EMBL" id="JANIEK010000048">
    <property type="protein sequence ID" value="MCT4796100.1"/>
    <property type="molecule type" value="Genomic_DNA"/>
</dbReference>
<dbReference type="InterPro" id="IPR015422">
    <property type="entry name" value="PyrdxlP-dep_Trfase_small"/>
</dbReference>
<evidence type="ECO:0000256" key="5">
    <source>
        <dbReference type="HAMAP-Rule" id="MF_01107"/>
    </source>
</evidence>
<dbReference type="RefSeq" id="WP_034814283.1">
    <property type="nucleotide sequence ID" value="NZ_JANIEK010000048.1"/>
</dbReference>
<comment type="miscellaneous">
    <text evidence="5">May also have succinyldiaminopimelate aminotransferase activity, thus carrying out the corresponding step in lysine biosynthesis.</text>
</comment>
<comment type="catalytic activity">
    <reaction evidence="5">
        <text>N(2)-acetyl-L-ornithine + 2-oxoglutarate = N-acetyl-L-glutamate 5-semialdehyde + L-glutamate</text>
        <dbReference type="Rhea" id="RHEA:18049"/>
        <dbReference type="ChEBI" id="CHEBI:16810"/>
        <dbReference type="ChEBI" id="CHEBI:29123"/>
        <dbReference type="ChEBI" id="CHEBI:29985"/>
        <dbReference type="ChEBI" id="CHEBI:57805"/>
        <dbReference type="EC" id="2.6.1.11"/>
    </reaction>
</comment>
<dbReference type="InterPro" id="IPR049704">
    <property type="entry name" value="Aminotrans_3_PPA_site"/>
</dbReference>
<evidence type="ECO:0000256" key="3">
    <source>
        <dbReference type="ARBA" id="ARBA00022679"/>
    </source>
</evidence>
<dbReference type="InterPro" id="IPR015421">
    <property type="entry name" value="PyrdxlP-dep_Trfase_major"/>
</dbReference>
<comment type="similarity">
    <text evidence="5">Belongs to the class-III pyridoxal-phosphate-dependent aminotransferase family. ArgD subfamily.</text>
</comment>
<comment type="caution">
    <text evidence="6">The sequence shown here is derived from an EMBL/GenBank/DDBJ whole genome shotgun (WGS) entry which is preliminary data.</text>
</comment>
<keyword evidence="1 5" id="KW-0032">Aminotransferase</keyword>
<dbReference type="PIRSF" id="PIRSF000521">
    <property type="entry name" value="Transaminase_4ab_Lys_Orn"/>
    <property type="match status" value="1"/>
</dbReference>
<keyword evidence="5" id="KW-0963">Cytoplasm</keyword>
<dbReference type="InterPro" id="IPR004636">
    <property type="entry name" value="AcOrn/SuccOrn_fam"/>
</dbReference>
<name>A0ABT2L088_9BACL</name>
<dbReference type="Gene3D" id="3.40.640.10">
    <property type="entry name" value="Type I PLP-dependent aspartate aminotransferase-like (Major domain)"/>
    <property type="match status" value="1"/>
</dbReference>
<comment type="cofactor">
    <cofactor evidence="5">
        <name>pyridoxal 5'-phosphate</name>
        <dbReference type="ChEBI" id="CHEBI:597326"/>
    </cofactor>
    <text evidence="5">Binds 1 pyridoxal phosphate per subunit.</text>
</comment>
<feature type="binding site" evidence="5">
    <location>
        <position position="263"/>
    </location>
    <ligand>
        <name>N(2)-acetyl-L-ornithine</name>
        <dbReference type="ChEBI" id="CHEBI:57805"/>
    </ligand>
</feature>
<accession>A0ABT2L088</accession>
<dbReference type="NCBIfam" id="NF002325">
    <property type="entry name" value="PRK01278.1"/>
    <property type="match status" value="1"/>
</dbReference>
<dbReference type="PANTHER" id="PTHR11986">
    <property type="entry name" value="AMINOTRANSFERASE CLASS III"/>
    <property type="match status" value="1"/>
</dbReference>